<dbReference type="EMBL" id="PVWK01000083">
    <property type="protein sequence ID" value="PSB28001.1"/>
    <property type="molecule type" value="Genomic_DNA"/>
</dbReference>
<reference evidence="2" key="1">
    <citation type="submission" date="2018-02" db="EMBL/GenBank/DDBJ databases">
        <authorList>
            <person name="Moore K."/>
            <person name="Momper L."/>
        </authorList>
    </citation>
    <scope>NUCLEOTIDE SEQUENCE [LARGE SCALE GENOMIC DNA]</scope>
    <source>
        <strain evidence="2">ULC18</strain>
    </source>
</reference>
<keyword evidence="2" id="KW-1185">Reference proteome</keyword>
<name>A0A2T1E5J6_9CYAN</name>
<gene>
    <name evidence="1" type="ORF">C7B82_14175</name>
</gene>
<evidence type="ECO:0000313" key="1">
    <source>
        <dbReference type="EMBL" id="PSB28001.1"/>
    </source>
</evidence>
<organism evidence="1 2">
    <name type="scientific">Stenomitos frigidus ULC18</name>
    <dbReference type="NCBI Taxonomy" id="2107698"/>
    <lineage>
        <taxon>Bacteria</taxon>
        <taxon>Bacillati</taxon>
        <taxon>Cyanobacteriota</taxon>
        <taxon>Cyanophyceae</taxon>
        <taxon>Leptolyngbyales</taxon>
        <taxon>Leptolyngbyaceae</taxon>
        <taxon>Stenomitos</taxon>
    </lineage>
</organism>
<reference evidence="1 2" key="2">
    <citation type="submission" date="2018-03" db="EMBL/GenBank/DDBJ databases">
        <title>The ancient ancestry and fast evolution of plastids.</title>
        <authorList>
            <person name="Moore K.R."/>
            <person name="Magnabosco C."/>
            <person name="Momper L."/>
            <person name="Gold D.A."/>
            <person name="Bosak T."/>
            <person name="Fournier G.P."/>
        </authorList>
    </citation>
    <scope>NUCLEOTIDE SEQUENCE [LARGE SCALE GENOMIC DNA]</scope>
    <source>
        <strain evidence="1 2">ULC18</strain>
    </source>
</reference>
<proteinExistence type="predicted"/>
<protein>
    <submittedName>
        <fullName evidence="1">Uncharacterized protein</fullName>
    </submittedName>
</protein>
<accession>A0A2T1E5J6</accession>
<evidence type="ECO:0000313" key="2">
    <source>
        <dbReference type="Proteomes" id="UP000239576"/>
    </source>
</evidence>
<dbReference type="Proteomes" id="UP000239576">
    <property type="component" value="Unassembled WGS sequence"/>
</dbReference>
<sequence length="75" mass="8508">MVNKTLKEGAFSGAISSLRSLKAAKFEFFGIKSNVLHDATIAESLVKITKKRPPFNGERLWYQTCFLHLEDIVHK</sequence>
<dbReference type="AlphaFoldDB" id="A0A2T1E5J6"/>
<comment type="caution">
    <text evidence="1">The sequence shown here is derived from an EMBL/GenBank/DDBJ whole genome shotgun (WGS) entry which is preliminary data.</text>
</comment>